<dbReference type="InterPro" id="IPR000618">
    <property type="entry name" value="Insect_cuticle"/>
</dbReference>
<dbReference type="PROSITE" id="PS51155">
    <property type="entry name" value="CHIT_BIND_RR_2"/>
    <property type="match status" value="1"/>
</dbReference>
<dbReference type="PROSITE" id="PS00233">
    <property type="entry name" value="CHIT_BIND_RR_1"/>
    <property type="match status" value="1"/>
</dbReference>
<accession>Q75PH3</accession>
<protein>
    <submittedName>
        <fullName evidence="4">Calcification-associated peptide-2</fullName>
    </submittedName>
</protein>
<evidence type="ECO:0000256" key="2">
    <source>
        <dbReference type="PROSITE-ProRule" id="PRU00497"/>
    </source>
</evidence>
<dbReference type="EMBL" id="AB167814">
    <property type="protein sequence ID" value="BAD16776.1"/>
    <property type="molecule type" value="mRNA"/>
</dbReference>
<keyword evidence="1 2" id="KW-0193">Cuticle</keyword>
<dbReference type="AlphaFoldDB" id="Q75PH3"/>
<feature type="chain" id="PRO_5004285898" evidence="3">
    <location>
        <begin position="18"/>
        <end position="84"/>
    </location>
</feature>
<sequence>MKLLVVVVLGLVVLAAARPSDIIDIEEDHLEHEQEGVPGTAVEGEYSWVAPDGNEYKVKYVADHLGYRVLEDNVVPEVPELEDY</sequence>
<dbReference type="GO" id="GO:0042302">
    <property type="term" value="F:structural constituent of cuticle"/>
    <property type="evidence" value="ECO:0007669"/>
    <property type="project" value="UniProtKB-UniRule"/>
</dbReference>
<dbReference type="Pfam" id="PF00379">
    <property type="entry name" value="Chitin_bind_4"/>
    <property type="match status" value="1"/>
</dbReference>
<dbReference type="InterPro" id="IPR031311">
    <property type="entry name" value="CHIT_BIND_RR_consensus"/>
</dbReference>
<organism evidence="4">
    <name type="scientific">Procambarus clarkii</name>
    <name type="common">Red swamp crayfish</name>
    <dbReference type="NCBI Taxonomy" id="6728"/>
    <lineage>
        <taxon>Eukaryota</taxon>
        <taxon>Metazoa</taxon>
        <taxon>Ecdysozoa</taxon>
        <taxon>Arthropoda</taxon>
        <taxon>Crustacea</taxon>
        <taxon>Multicrustacea</taxon>
        <taxon>Malacostraca</taxon>
        <taxon>Eumalacostraca</taxon>
        <taxon>Eucarida</taxon>
        <taxon>Decapoda</taxon>
        <taxon>Pleocyemata</taxon>
        <taxon>Astacidea</taxon>
        <taxon>Astacoidea</taxon>
        <taxon>Cambaridae</taxon>
        <taxon>Procambarus</taxon>
    </lineage>
</organism>
<reference evidence="4" key="1">
    <citation type="journal article" date="2004" name="Biochem. Biophys. Res. Commun.">
        <title>A novel calcium-binding peptide from the cuticle of the crayfish, Procambarus clarkii.</title>
        <authorList>
            <person name="Inoue H."/>
            <person name="Ohira T."/>
            <person name="Ozaki N."/>
            <person name="Nagasawa H."/>
        </authorList>
    </citation>
    <scope>NUCLEOTIDE SEQUENCE</scope>
</reference>
<evidence type="ECO:0000313" key="4">
    <source>
        <dbReference type="EMBL" id="BAD16776.1"/>
    </source>
</evidence>
<feature type="signal peptide" evidence="3">
    <location>
        <begin position="1"/>
        <end position="17"/>
    </location>
</feature>
<evidence type="ECO:0000256" key="3">
    <source>
        <dbReference type="SAM" id="SignalP"/>
    </source>
</evidence>
<proteinExistence type="evidence at transcript level"/>
<name>Q75PH3_PROCL</name>
<gene>
    <name evidence="4" type="primary">cap-2</name>
</gene>
<keyword evidence="3" id="KW-0732">Signal</keyword>
<dbReference type="OrthoDB" id="7327697at2759"/>
<evidence type="ECO:0000256" key="1">
    <source>
        <dbReference type="ARBA" id="ARBA00022460"/>
    </source>
</evidence>